<dbReference type="Gene3D" id="3.30.870.10">
    <property type="entry name" value="Endonuclease Chain A"/>
    <property type="match status" value="2"/>
</dbReference>
<dbReference type="PANTHER" id="PTHR21248:SF23">
    <property type="entry name" value="CARDIOLIPIN SYNTHASE B"/>
    <property type="match status" value="1"/>
</dbReference>
<dbReference type="PANTHER" id="PTHR21248">
    <property type="entry name" value="CARDIOLIPIN SYNTHASE"/>
    <property type="match status" value="1"/>
</dbReference>
<evidence type="ECO:0000313" key="2">
    <source>
        <dbReference type="EMBL" id="SFM61662.1"/>
    </source>
</evidence>
<accession>A0A1I4SB10</accession>
<dbReference type="GO" id="GO:0008808">
    <property type="term" value="F:cardiolipin synthase activity"/>
    <property type="evidence" value="ECO:0007669"/>
    <property type="project" value="TreeGrafter"/>
</dbReference>
<dbReference type="Pfam" id="PF13091">
    <property type="entry name" value="PLDc_2"/>
    <property type="match status" value="2"/>
</dbReference>
<evidence type="ECO:0000259" key="1">
    <source>
        <dbReference type="PROSITE" id="PS50035"/>
    </source>
</evidence>
<feature type="domain" description="PLD phosphodiesterase" evidence="1">
    <location>
        <begin position="109"/>
        <end position="136"/>
    </location>
</feature>
<proteinExistence type="predicted"/>
<sequence length="384" mass="44074">MAGPVYPWREDCRYALLIDGEQFYPCMLSAVQSARRSVELELYLVSSGAVAGDWLAVLVDAARRGVRVRCLLDGFGSLQLQAGDRKRLVSAGVQLRFYNPLRWLAGHGNLHRDHRKLLLVDDEVAFVGGAGLTDDFYHPQQGSSWHELMLKVEGSVVVDWLDLFERQWLASAAPLRRCPPGRWRRLPLPAMPAGRDGLGRVSYTDAAEHQEVLRALLAQVAAARQRIWLATPYFIPGWRVRRALRRAARRGVDVRLLLCGQITDHPPVRYAGQRFFGRLLGAGVKIFEYQPRFLHLKMVLVDDWVSIGSCNFDHWALHWNLEANQQVLDRRLLAEVDDCFVRDFACSREWTQAQWRELPWHHKAKILVWGQVSRWLMLWTGIRG</sequence>
<protein>
    <submittedName>
        <fullName evidence="2">Phosphatidylserine/phosphatidylglycerophosphate/cardiolipin synthase</fullName>
    </submittedName>
</protein>
<dbReference type="RefSeq" id="WP_093476192.1">
    <property type="nucleotide sequence ID" value="NZ_FOUI01000009.1"/>
</dbReference>
<dbReference type="GO" id="GO:0016020">
    <property type="term" value="C:membrane"/>
    <property type="evidence" value="ECO:0007669"/>
    <property type="project" value="TreeGrafter"/>
</dbReference>
<feature type="domain" description="PLD phosphodiesterase" evidence="1">
    <location>
        <begin position="290"/>
        <end position="316"/>
    </location>
</feature>
<dbReference type="OrthoDB" id="9762009at2"/>
<gene>
    <name evidence="2" type="ORF">SAMN05216217_109103</name>
</gene>
<dbReference type="SMART" id="SM00155">
    <property type="entry name" value="PLDc"/>
    <property type="match status" value="2"/>
</dbReference>
<name>A0A1I4SB10_9GAMM</name>
<dbReference type="GO" id="GO:0032049">
    <property type="term" value="P:cardiolipin biosynthetic process"/>
    <property type="evidence" value="ECO:0007669"/>
    <property type="project" value="UniProtKB-ARBA"/>
</dbReference>
<dbReference type="PROSITE" id="PS50035">
    <property type="entry name" value="PLD"/>
    <property type="match status" value="2"/>
</dbReference>
<dbReference type="InterPro" id="IPR001736">
    <property type="entry name" value="PLipase_D/transphosphatidylase"/>
</dbReference>
<keyword evidence="3" id="KW-1185">Reference proteome</keyword>
<dbReference type="InterPro" id="IPR025202">
    <property type="entry name" value="PLD-like_dom"/>
</dbReference>
<dbReference type="SUPFAM" id="SSF56024">
    <property type="entry name" value="Phospholipase D/nuclease"/>
    <property type="match status" value="2"/>
</dbReference>
<evidence type="ECO:0000313" key="3">
    <source>
        <dbReference type="Proteomes" id="UP000243629"/>
    </source>
</evidence>
<dbReference type="AlphaFoldDB" id="A0A1I4SB10"/>
<dbReference type="EMBL" id="FOUI01000009">
    <property type="protein sequence ID" value="SFM61662.1"/>
    <property type="molecule type" value="Genomic_DNA"/>
</dbReference>
<organism evidence="2 3">
    <name type="scientific">Halopseudomonas yangmingensis</name>
    <dbReference type="NCBI Taxonomy" id="1720063"/>
    <lineage>
        <taxon>Bacteria</taxon>
        <taxon>Pseudomonadati</taxon>
        <taxon>Pseudomonadota</taxon>
        <taxon>Gammaproteobacteria</taxon>
        <taxon>Pseudomonadales</taxon>
        <taxon>Pseudomonadaceae</taxon>
        <taxon>Halopseudomonas</taxon>
    </lineage>
</organism>
<dbReference type="CDD" id="cd09110">
    <property type="entry name" value="PLDc_CLS_1"/>
    <property type="match status" value="1"/>
</dbReference>
<reference evidence="3" key="1">
    <citation type="submission" date="2016-10" db="EMBL/GenBank/DDBJ databases">
        <authorList>
            <person name="Varghese N."/>
            <person name="Submissions S."/>
        </authorList>
    </citation>
    <scope>NUCLEOTIDE SEQUENCE [LARGE SCALE GENOMIC DNA]</scope>
    <source>
        <strain evidence="3">DSM 24213</strain>
    </source>
</reference>
<dbReference type="STRING" id="1720063.SAMN05216217_109103"/>
<dbReference type="Proteomes" id="UP000243629">
    <property type="component" value="Unassembled WGS sequence"/>
</dbReference>